<evidence type="ECO:0000256" key="1">
    <source>
        <dbReference type="SAM" id="Phobius"/>
    </source>
</evidence>
<evidence type="ECO:0000313" key="2">
    <source>
        <dbReference type="EMBL" id="EGC21066.1"/>
    </source>
</evidence>
<gene>
    <name evidence="2" type="ORF">HMPREF9141_0424</name>
</gene>
<dbReference type="HOGENOM" id="CLU_2131200_0_0_10"/>
<keyword evidence="1" id="KW-1133">Transmembrane helix</keyword>
<dbReference type="STRING" id="888743.HMPREF9141_0424"/>
<dbReference type="Proteomes" id="UP000005697">
    <property type="component" value="Unassembled WGS sequence"/>
</dbReference>
<reference evidence="2 3" key="1">
    <citation type="submission" date="2011-01" db="EMBL/GenBank/DDBJ databases">
        <authorList>
            <person name="Muzny D."/>
            <person name="Qin X."/>
            <person name="Deng J."/>
            <person name="Jiang H."/>
            <person name="Liu Y."/>
            <person name="Qu J."/>
            <person name="Song X.-Z."/>
            <person name="Zhang L."/>
            <person name="Thornton R."/>
            <person name="Coyle M."/>
            <person name="Francisco L."/>
            <person name="Jackson L."/>
            <person name="Javaid M."/>
            <person name="Korchina V."/>
            <person name="Kovar C."/>
            <person name="Mata R."/>
            <person name="Mathew T."/>
            <person name="Ngo R."/>
            <person name="Nguyen L."/>
            <person name="Nguyen N."/>
            <person name="Okwuonu G."/>
            <person name="Ongeri F."/>
            <person name="Pham C."/>
            <person name="Simmons D."/>
            <person name="Wilczek-Boney K."/>
            <person name="Hale W."/>
            <person name="Jakkamsetti A."/>
            <person name="Pham P."/>
            <person name="Ruth R."/>
            <person name="San Lucas F."/>
            <person name="Warren J."/>
            <person name="Zhang J."/>
            <person name="Zhao Z."/>
            <person name="Zhou C."/>
            <person name="Zhu D."/>
            <person name="Lee S."/>
            <person name="Bess C."/>
            <person name="Blankenburg K."/>
            <person name="Forbes L."/>
            <person name="Fu Q."/>
            <person name="Gubbala S."/>
            <person name="Hirani K."/>
            <person name="Jayaseelan J.C."/>
            <person name="Lara F."/>
            <person name="Munidasa M."/>
            <person name="Palculict T."/>
            <person name="Patil S."/>
            <person name="Pu L.-L."/>
            <person name="Saada N."/>
            <person name="Tang L."/>
            <person name="Weissenberger G."/>
            <person name="Zhu Y."/>
            <person name="Hemphill L."/>
            <person name="Shang Y."/>
            <person name="Youmans B."/>
            <person name="Ayvaz T."/>
            <person name="Ross M."/>
            <person name="Santibanez J."/>
            <person name="Aqrawi P."/>
            <person name="Gross S."/>
            <person name="Joshi V."/>
            <person name="Fowler G."/>
            <person name="Nazareth L."/>
            <person name="Reid J."/>
            <person name="Worley K."/>
            <person name="Petrosino J."/>
            <person name="Highlander S."/>
            <person name="Gibbs R."/>
        </authorList>
    </citation>
    <scope>NUCLEOTIDE SEQUENCE [LARGE SCALE GENOMIC DNA]</scope>
    <source>
        <strain evidence="2 3">DSM 16608</strain>
    </source>
</reference>
<keyword evidence="1" id="KW-0472">Membrane</keyword>
<dbReference type="AlphaFoldDB" id="F0F4A8"/>
<evidence type="ECO:0008006" key="4">
    <source>
        <dbReference type="Google" id="ProtNLM"/>
    </source>
</evidence>
<protein>
    <recommendedName>
        <fullName evidence="4">Tat pathway signal sequence domain protein</fullName>
    </recommendedName>
</protein>
<organism evidence="2 3">
    <name type="scientific">Prevotella multiformis DSM 16608</name>
    <dbReference type="NCBI Taxonomy" id="888743"/>
    <lineage>
        <taxon>Bacteria</taxon>
        <taxon>Pseudomonadati</taxon>
        <taxon>Bacteroidota</taxon>
        <taxon>Bacteroidia</taxon>
        <taxon>Bacteroidales</taxon>
        <taxon>Prevotellaceae</taxon>
        <taxon>Prevotella</taxon>
    </lineage>
</organism>
<accession>F0F4A8</accession>
<proteinExistence type="predicted"/>
<sequence length="105" mass="11822">MCNMQQVIEFESSAKQQQPIDVRATIQQKIKSINHWLDAKSEFYSRICEFSVTRRLVIRVNLVSLCVIVAAVAIEQQPITSVVSTLCAGYLVYRINKSEKKGGCA</sequence>
<comment type="caution">
    <text evidence="2">The sequence shown here is derived from an EMBL/GenBank/DDBJ whole genome shotgun (WGS) entry which is preliminary data.</text>
</comment>
<name>F0F4A8_9BACT</name>
<evidence type="ECO:0000313" key="3">
    <source>
        <dbReference type="Proteomes" id="UP000005697"/>
    </source>
</evidence>
<dbReference type="EMBL" id="AEWX01000004">
    <property type="protein sequence ID" value="EGC21066.1"/>
    <property type="molecule type" value="Genomic_DNA"/>
</dbReference>
<feature type="transmembrane region" description="Helical" evidence="1">
    <location>
        <begin position="56"/>
        <end position="74"/>
    </location>
</feature>
<keyword evidence="1" id="KW-0812">Transmembrane</keyword>
<keyword evidence="3" id="KW-1185">Reference proteome</keyword>